<comment type="similarity">
    <text evidence="5">Belongs to the bacterial ribosomal protein bL25 family. CTC subfamily.</text>
</comment>
<dbReference type="PANTHER" id="PTHR33284:SF1">
    <property type="entry name" value="RIBOSOMAL PROTEIN L25_GLN-TRNA SYNTHETASE, ANTI-CODON-BINDING DOMAIN-CONTAINING PROTEIN"/>
    <property type="match status" value="1"/>
</dbReference>
<dbReference type="GO" id="GO:0022625">
    <property type="term" value="C:cytosolic large ribosomal subunit"/>
    <property type="evidence" value="ECO:0007669"/>
    <property type="project" value="TreeGrafter"/>
</dbReference>
<evidence type="ECO:0000259" key="7">
    <source>
        <dbReference type="Pfam" id="PF01386"/>
    </source>
</evidence>
<feature type="compositionally biased region" description="Acidic residues" evidence="6">
    <location>
        <begin position="217"/>
        <end position="228"/>
    </location>
</feature>
<dbReference type="Gene3D" id="2.40.240.10">
    <property type="entry name" value="Ribosomal Protein L25, Chain P"/>
    <property type="match status" value="1"/>
</dbReference>
<evidence type="ECO:0000256" key="2">
    <source>
        <dbReference type="ARBA" id="ARBA00022884"/>
    </source>
</evidence>
<evidence type="ECO:0000256" key="6">
    <source>
        <dbReference type="SAM" id="MobiDB-lite"/>
    </source>
</evidence>
<reference evidence="10" key="1">
    <citation type="journal article" date="2018" name="Front. Microbiol.">
        <title>Genome-Based Analysis Reveals the Taxonomy and Diversity of the Family Idiomarinaceae.</title>
        <authorList>
            <person name="Liu Y."/>
            <person name="Lai Q."/>
            <person name="Shao Z."/>
        </authorList>
    </citation>
    <scope>NUCLEOTIDE SEQUENCE [LARGE SCALE GENOMIC DNA]</scope>
    <source>
        <strain evidence="10">BH195</strain>
    </source>
</reference>
<feature type="domain" description="Large ribosomal subunit protein bL25 beta" evidence="8">
    <location>
        <begin position="103"/>
        <end position="194"/>
    </location>
</feature>
<dbReference type="GO" id="GO:0003735">
    <property type="term" value="F:structural constituent of ribosome"/>
    <property type="evidence" value="ECO:0007669"/>
    <property type="project" value="InterPro"/>
</dbReference>
<accession>A0A432XZV8</accession>
<comment type="caution">
    <text evidence="9">The sequence shown here is derived from an EMBL/GenBank/DDBJ whole genome shotgun (WGS) entry which is preliminary data.</text>
</comment>
<dbReference type="SUPFAM" id="SSF50715">
    <property type="entry name" value="Ribosomal protein L25-like"/>
    <property type="match status" value="1"/>
</dbReference>
<dbReference type="CDD" id="cd00495">
    <property type="entry name" value="Ribosomal_L25_TL5_CTC"/>
    <property type="match status" value="1"/>
</dbReference>
<name>A0A432XZV8_9GAMM</name>
<dbReference type="InterPro" id="IPR029751">
    <property type="entry name" value="Ribosomal_L25_dom"/>
</dbReference>
<gene>
    <name evidence="5" type="primary">rplY</name>
    <name evidence="5" type="synonym">ctc</name>
    <name evidence="9" type="ORF">CWI69_01680</name>
</gene>
<keyword evidence="3 5" id="KW-0689">Ribosomal protein</keyword>
<evidence type="ECO:0000259" key="8">
    <source>
        <dbReference type="Pfam" id="PF14693"/>
    </source>
</evidence>
<dbReference type="OrthoDB" id="9806411at2"/>
<proteinExistence type="inferred from homology"/>
<dbReference type="InterPro" id="IPR020930">
    <property type="entry name" value="Ribosomal_uL5_bac-type"/>
</dbReference>
<dbReference type="Pfam" id="PF01386">
    <property type="entry name" value="Ribosomal_L25p"/>
    <property type="match status" value="1"/>
</dbReference>
<evidence type="ECO:0000313" key="9">
    <source>
        <dbReference type="EMBL" id="RUO54161.1"/>
    </source>
</evidence>
<dbReference type="EMBL" id="PIPW01000001">
    <property type="protein sequence ID" value="RUO54161.1"/>
    <property type="molecule type" value="Genomic_DNA"/>
</dbReference>
<dbReference type="HAMAP" id="MF_01334">
    <property type="entry name" value="Ribosomal_bL25_CTC"/>
    <property type="match status" value="1"/>
</dbReference>
<dbReference type="PANTHER" id="PTHR33284">
    <property type="entry name" value="RIBOSOMAL PROTEIN L25/GLN-TRNA SYNTHETASE, ANTI-CODON-BINDING DOMAIN-CONTAINING PROTEIN"/>
    <property type="match status" value="1"/>
</dbReference>
<evidence type="ECO:0000256" key="1">
    <source>
        <dbReference type="ARBA" id="ARBA00022730"/>
    </source>
</evidence>
<dbReference type="NCBIfam" id="TIGR00731">
    <property type="entry name" value="bL25_bact_ctc"/>
    <property type="match status" value="1"/>
</dbReference>
<dbReference type="NCBIfam" id="NF004130">
    <property type="entry name" value="PRK05618.1-5"/>
    <property type="match status" value="1"/>
</dbReference>
<feature type="region of interest" description="Disordered" evidence="6">
    <location>
        <begin position="192"/>
        <end position="228"/>
    </location>
</feature>
<dbReference type="NCBIfam" id="NF004128">
    <property type="entry name" value="PRK05618.1-2"/>
    <property type="match status" value="1"/>
</dbReference>
<comment type="function">
    <text evidence="5">This is one of the proteins that binds to the 5S RNA in the ribosome where it forms part of the central protuberance.</text>
</comment>
<protein>
    <recommendedName>
        <fullName evidence="5">Large ribosomal subunit protein bL25</fullName>
    </recommendedName>
    <alternativeName>
        <fullName evidence="5">General stress protein CTC</fullName>
    </alternativeName>
</protein>
<dbReference type="Pfam" id="PF14693">
    <property type="entry name" value="Ribosomal_TL5_C"/>
    <property type="match status" value="1"/>
</dbReference>
<evidence type="ECO:0000256" key="3">
    <source>
        <dbReference type="ARBA" id="ARBA00022980"/>
    </source>
</evidence>
<keyword evidence="2 5" id="KW-0694">RNA-binding</keyword>
<dbReference type="HAMAP" id="MF_01336">
    <property type="entry name" value="Ribosomal_bL25"/>
    <property type="match status" value="1"/>
</dbReference>
<dbReference type="InterPro" id="IPR020055">
    <property type="entry name" value="Ribosomal_bL25_short"/>
</dbReference>
<keyword evidence="4 5" id="KW-0687">Ribonucleoprotein</keyword>
<keyword evidence="1 5" id="KW-0699">rRNA-binding</keyword>
<evidence type="ECO:0000256" key="4">
    <source>
        <dbReference type="ARBA" id="ARBA00023274"/>
    </source>
</evidence>
<dbReference type="InterPro" id="IPR020056">
    <property type="entry name" value="Rbsml_bL25/Gln-tRNA_synth_N"/>
</dbReference>
<dbReference type="FunFam" id="2.40.240.10:FF:000002">
    <property type="entry name" value="50S ribosomal protein L25"/>
    <property type="match status" value="1"/>
</dbReference>
<dbReference type="GO" id="GO:0008097">
    <property type="term" value="F:5S rRNA binding"/>
    <property type="evidence" value="ECO:0007669"/>
    <property type="project" value="InterPro"/>
</dbReference>
<sequence length="228" mass="25590">MSTIDFTIQAELRQDTGKGASRRLRRAEKVPAILYGANKEAVSLTLDHNKVNNMADFEAFYSHILTLVIDGKKHQAILKDIQRHPYKPKLTHLDFQRVEKGQKLHTHVPLHFLNETTAKGVKDDGGVIVHHVNDVEVTCLPKDLPEYLEVDVANLEMGSNLHLTDLQLPNGVELVELTKGEDHDQAVVSIVAPRIEKEPEPEAEEVSAEVPTTKESEEGEDEDKQDKE</sequence>
<dbReference type="InterPro" id="IPR011035">
    <property type="entry name" value="Ribosomal_bL25/Gln-tRNA_synth"/>
</dbReference>
<dbReference type="RefSeq" id="WP_126761299.1">
    <property type="nucleotide sequence ID" value="NZ_JBHLTZ010000004.1"/>
</dbReference>
<dbReference type="Proteomes" id="UP000287198">
    <property type="component" value="Unassembled WGS sequence"/>
</dbReference>
<organism evidence="9 10">
    <name type="scientific">Pseudidiomarina halophila</name>
    <dbReference type="NCBI Taxonomy" id="1449799"/>
    <lineage>
        <taxon>Bacteria</taxon>
        <taxon>Pseudomonadati</taxon>
        <taxon>Pseudomonadota</taxon>
        <taxon>Gammaproteobacteria</taxon>
        <taxon>Alteromonadales</taxon>
        <taxon>Idiomarinaceae</taxon>
        <taxon>Pseudidiomarina</taxon>
    </lineage>
</organism>
<feature type="domain" description="Large ribosomal subunit protein bL25 L25" evidence="7">
    <location>
        <begin position="8"/>
        <end position="95"/>
    </location>
</feature>
<dbReference type="InterPro" id="IPR020057">
    <property type="entry name" value="Ribosomal_bL25_b-dom"/>
</dbReference>
<dbReference type="AlphaFoldDB" id="A0A432XZV8"/>
<dbReference type="InterPro" id="IPR001021">
    <property type="entry name" value="Ribosomal_bL25_long"/>
</dbReference>
<evidence type="ECO:0000256" key="5">
    <source>
        <dbReference type="HAMAP-Rule" id="MF_01334"/>
    </source>
</evidence>
<dbReference type="InterPro" id="IPR037121">
    <property type="entry name" value="Ribosomal_bL25_C"/>
</dbReference>
<dbReference type="NCBIfam" id="NF004612">
    <property type="entry name" value="PRK05943.1"/>
    <property type="match status" value="1"/>
</dbReference>
<dbReference type="GO" id="GO:0006412">
    <property type="term" value="P:translation"/>
    <property type="evidence" value="ECO:0007669"/>
    <property type="project" value="UniProtKB-UniRule"/>
</dbReference>
<evidence type="ECO:0000313" key="10">
    <source>
        <dbReference type="Proteomes" id="UP000287198"/>
    </source>
</evidence>
<keyword evidence="10" id="KW-1185">Reference proteome</keyword>
<comment type="subunit">
    <text evidence="5">Part of the 50S ribosomal subunit; part of the 5S rRNA/L5/L18/L25 subcomplex. Contacts the 5S rRNA. Binds to the 5S rRNA independently of L5 and L18.</text>
</comment>
<dbReference type="Gene3D" id="2.170.120.20">
    <property type="entry name" value="Ribosomal protein L25, beta domain"/>
    <property type="match status" value="1"/>
</dbReference>